<comment type="similarity">
    <text evidence="1 4">Belongs to the glycerate kinase type-1 family.</text>
</comment>
<evidence type="ECO:0000313" key="6">
    <source>
        <dbReference type="Proteomes" id="UP000252884"/>
    </source>
</evidence>
<dbReference type="EMBL" id="QPJK01000016">
    <property type="protein sequence ID" value="RCW64109.1"/>
    <property type="molecule type" value="Genomic_DNA"/>
</dbReference>
<keyword evidence="2 4" id="KW-0808">Transferase</keyword>
<dbReference type="NCBIfam" id="TIGR00045">
    <property type="entry name" value="glycerate kinase"/>
    <property type="match status" value="1"/>
</dbReference>
<dbReference type="PANTHER" id="PTHR21599:SF0">
    <property type="entry name" value="GLYCERATE KINASE"/>
    <property type="match status" value="1"/>
</dbReference>
<protein>
    <submittedName>
        <fullName evidence="5">Glycerate kinase</fullName>
    </submittedName>
</protein>
<dbReference type="InterPro" id="IPR036129">
    <property type="entry name" value="Glycerate_kinase_sf"/>
</dbReference>
<dbReference type="InterPro" id="IPR004381">
    <property type="entry name" value="Glycerate_kinase"/>
</dbReference>
<dbReference type="OrthoDB" id="9774290at2"/>
<dbReference type="GO" id="GO:0031388">
    <property type="term" value="P:organic acid phosphorylation"/>
    <property type="evidence" value="ECO:0007669"/>
    <property type="project" value="UniProtKB-UniRule"/>
</dbReference>
<sequence>MQILIAPDSFKESLSALAVAQAIEAGFREIFPEARYRLLPMADGGEGTVQALVDATGGRLREAMVTGATGRRIAAGYGLAADSNLAVIEMAAASGLEAVPPAERDPRGATSYGTGELIADALDAGARRFVIGLGGSATNDGGAGMLQALGVRLVDADGRDLPRGGAALARLHRIDASGLDARIAQCRIDVACDVTNPLLGPRGASAVFGPQKGATPAMVAELDGCLRRLAEALRRDLGQDVAEVPGTGAAGGMGAALLAVLGAKLRPGSEVVADALGLDAAVREADLVITGEGRTDGQTIHGKAPIGVARVAARHGVPVIGLSGALTPDSSAVHAHGIAAVFSAVRSVCTLEEALQDAAANVRATARNIAMALRLGQRLARPAPPTARR</sequence>
<dbReference type="Proteomes" id="UP000252884">
    <property type="component" value="Unassembled WGS sequence"/>
</dbReference>
<reference evidence="5 6" key="1">
    <citation type="submission" date="2018-07" db="EMBL/GenBank/DDBJ databases">
        <title>Genomic Encyclopedia of Type Strains, Phase IV (KMG-IV): sequencing the most valuable type-strain genomes for metagenomic binning, comparative biology and taxonomic classification.</title>
        <authorList>
            <person name="Goeker M."/>
        </authorList>
    </citation>
    <scope>NUCLEOTIDE SEQUENCE [LARGE SCALE GENOMIC DNA]</scope>
    <source>
        <strain evidence="5 6">DSM 21634</strain>
    </source>
</reference>
<dbReference type="InterPro" id="IPR018197">
    <property type="entry name" value="Glycerate_kinase_RE-like"/>
</dbReference>
<evidence type="ECO:0000256" key="1">
    <source>
        <dbReference type="ARBA" id="ARBA00006284"/>
    </source>
</evidence>
<dbReference type="GO" id="GO:0008887">
    <property type="term" value="F:glycerate kinase activity"/>
    <property type="evidence" value="ECO:0007669"/>
    <property type="project" value="UniProtKB-UniRule"/>
</dbReference>
<dbReference type="AlphaFoldDB" id="A0A368X8Q8"/>
<organism evidence="5 6">
    <name type="scientific">Pseudorhodoferax soli</name>
    <dbReference type="NCBI Taxonomy" id="545864"/>
    <lineage>
        <taxon>Bacteria</taxon>
        <taxon>Pseudomonadati</taxon>
        <taxon>Pseudomonadota</taxon>
        <taxon>Betaproteobacteria</taxon>
        <taxon>Burkholderiales</taxon>
        <taxon>Comamonadaceae</taxon>
    </lineage>
</organism>
<proteinExistence type="inferred from homology"/>
<gene>
    <name evidence="5" type="ORF">DES41_11616</name>
</gene>
<evidence type="ECO:0000256" key="2">
    <source>
        <dbReference type="ARBA" id="ARBA00022679"/>
    </source>
</evidence>
<keyword evidence="6" id="KW-1185">Reference proteome</keyword>
<accession>A0A368X8Q8</accession>
<dbReference type="Pfam" id="PF02595">
    <property type="entry name" value="Gly_kinase"/>
    <property type="match status" value="1"/>
</dbReference>
<dbReference type="Gene3D" id="3.90.1510.10">
    <property type="entry name" value="Glycerate kinase, domain 2"/>
    <property type="match status" value="1"/>
</dbReference>
<dbReference type="PIRSF" id="PIRSF006078">
    <property type="entry name" value="GlxK"/>
    <property type="match status" value="1"/>
</dbReference>
<dbReference type="SUPFAM" id="SSF110738">
    <property type="entry name" value="Glycerate kinase I"/>
    <property type="match status" value="1"/>
</dbReference>
<comment type="caution">
    <text evidence="5">The sequence shown here is derived from an EMBL/GenBank/DDBJ whole genome shotgun (WGS) entry which is preliminary data.</text>
</comment>
<dbReference type="RefSeq" id="WP_114472401.1">
    <property type="nucleotide sequence ID" value="NZ_QPJK01000016.1"/>
</dbReference>
<evidence type="ECO:0000256" key="3">
    <source>
        <dbReference type="ARBA" id="ARBA00022777"/>
    </source>
</evidence>
<keyword evidence="3 4" id="KW-0418">Kinase</keyword>
<evidence type="ECO:0000256" key="4">
    <source>
        <dbReference type="PIRNR" id="PIRNR006078"/>
    </source>
</evidence>
<dbReference type="Gene3D" id="3.40.50.10350">
    <property type="entry name" value="Glycerate kinase, domain 1"/>
    <property type="match status" value="1"/>
</dbReference>
<dbReference type="PANTHER" id="PTHR21599">
    <property type="entry name" value="GLYCERATE KINASE"/>
    <property type="match status" value="1"/>
</dbReference>
<name>A0A368X8Q8_9BURK</name>
<evidence type="ECO:0000313" key="5">
    <source>
        <dbReference type="EMBL" id="RCW64109.1"/>
    </source>
</evidence>
<dbReference type="InterPro" id="IPR018193">
    <property type="entry name" value="Glyc_kinase_flavodox-like_fold"/>
</dbReference>